<dbReference type="PROSITE" id="PS50158">
    <property type="entry name" value="ZF_CCHC"/>
    <property type="match status" value="1"/>
</dbReference>
<evidence type="ECO:0000313" key="7">
    <source>
        <dbReference type="Proteomes" id="UP001152797"/>
    </source>
</evidence>
<protein>
    <submittedName>
        <fullName evidence="6">CCHC-type domain-containing protein</fullName>
    </submittedName>
</protein>
<comment type="caution">
    <text evidence="4">The sequence shown here is derived from an EMBL/GenBank/DDBJ whole genome shotgun (WGS) entry which is preliminary data.</text>
</comment>
<dbReference type="InterPro" id="IPR001878">
    <property type="entry name" value="Znf_CCHC"/>
</dbReference>
<dbReference type="GO" id="GO:0003676">
    <property type="term" value="F:nucleic acid binding"/>
    <property type="evidence" value="ECO:0007669"/>
    <property type="project" value="InterPro"/>
</dbReference>
<name>A0A9P1DI58_9DINO</name>
<dbReference type="InterPro" id="IPR036875">
    <property type="entry name" value="Znf_CCHC_sf"/>
</dbReference>
<feature type="region of interest" description="Disordered" evidence="2">
    <location>
        <begin position="182"/>
        <end position="202"/>
    </location>
</feature>
<dbReference type="EMBL" id="CAMXCT010004513">
    <property type="protein sequence ID" value="CAI4009394.1"/>
    <property type="molecule type" value="Genomic_DNA"/>
</dbReference>
<feature type="region of interest" description="Disordered" evidence="2">
    <location>
        <begin position="666"/>
        <end position="692"/>
    </location>
</feature>
<accession>A0A9P1DI58</accession>
<evidence type="ECO:0000313" key="5">
    <source>
        <dbReference type="EMBL" id="CAL1162769.1"/>
    </source>
</evidence>
<feature type="domain" description="CCHC-type" evidence="3">
    <location>
        <begin position="299"/>
        <end position="312"/>
    </location>
</feature>
<keyword evidence="1" id="KW-0479">Metal-binding</keyword>
<dbReference type="SUPFAM" id="SSF57756">
    <property type="entry name" value="Retrovirus zinc finger-like domains"/>
    <property type="match status" value="1"/>
</dbReference>
<evidence type="ECO:0000313" key="6">
    <source>
        <dbReference type="EMBL" id="CAL4796706.1"/>
    </source>
</evidence>
<dbReference type="Gene3D" id="4.10.60.10">
    <property type="entry name" value="Zinc finger, CCHC-type"/>
    <property type="match status" value="1"/>
</dbReference>
<dbReference type="EMBL" id="CAMXCT030004513">
    <property type="protein sequence ID" value="CAL4796706.1"/>
    <property type="molecule type" value="Genomic_DNA"/>
</dbReference>
<evidence type="ECO:0000259" key="3">
    <source>
        <dbReference type="PROSITE" id="PS50158"/>
    </source>
</evidence>
<organism evidence="4">
    <name type="scientific">Cladocopium goreaui</name>
    <dbReference type="NCBI Taxonomy" id="2562237"/>
    <lineage>
        <taxon>Eukaryota</taxon>
        <taxon>Sar</taxon>
        <taxon>Alveolata</taxon>
        <taxon>Dinophyceae</taxon>
        <taxon>Suessiales</taxon>
        <taxon>Symbiodiniaceae</taxon>
        <taxon>Cladocopium</taxon>
    </lineage>
</organism>
<reference evidence="4" key="1">
    <citation type="submission" date="2022-10" db="EMBL/GenBank/DDBJ databases">
        <authorList>
            <person name="Chen Y."/>
            <person name="Dougan E. K."/>
            <person name="Chan C."/>
            <person name="Rhodes N."/>
            <person name="Thang M."/>
        </authorList>
    </citation>
    <scope>NUCLEOTIDE SEQUENCE</scope>
</reference>
<gene>
    <name evidence="4" type="ORF">C1SCF055_LOCUS34759</name>
</gene>
<keyword evidence="1" id="KW-0862">Zinc</keyword>
<sequence>MATDRDQDGIDHKIPTWNGDWTTFSDYVLRVELRADATKKDDKFLLGPRLAGNLTGRAFDALGEVNREELRKEGGWKYLLEFLESKRGKEKIDVLGDLFTDFFVKKESHRKDGEDLTDYEPRFRQLVRRLDKAVADTGSTGKIPTEGRAESYKLDDIMGALKKMWSGGGLCTKDLERKKRKDGQTYVAQQTSEPSIYHETEETYEKDSVNEELEEQAILEDATAWYQEALDALLEEPEDSTILATFKEAREALDAARTARGFYPVRNPNARREGYKGFGKKGYSGKGGDNPHADKQRLRCGKRGHIARNCPQRPQQGRGSAEGNGGIGFVEQLELLGFAAADEIYVDRQQHKRFTFGNNASAAALGKAYVNVGLFGHQLEVEVHLVEGATPFLLSAKLLADLNAVEEAGGRAFALGLHNGYDLTTRVENKFNGYLSFVESIGSCYTTEEEHDGDSSENVVPVEDAEPGEALRFTPAELQQKLRIIHRNLGHPCQSTMLRLLRDAGADAEVLSEAAKFECPECLQRGRRSSTQPVAPATVREKWHTVSVDTFWWKYPEKALAPKEKNQHVVGLSIFDEMDLKTLYQKSQEGNESEEIQQFQNLSMEEMEQEVMSFGKYQKKTFPVAYEDKGYVKWCVEHADYDKSGQGMKKWLVYLRRRLEMEVQEKDVNESGGPPKMPASSVRNKAKTASHTHLPDKVVETKIPMDLMSEMSGEWDPVETTKLEILEGELMQVSSRLDQVAGLHHRMNQVEGVLQEILSVMKSKAAA</sequence>
<dbReference type="Proteomes" id="UP001152797">
    <property type="component" value="Unassembled WGS sequence"/>
</dbReference>
<evidence type="ECO:0000313" key="4">
    <source>
        <dbReference type="EMBL" id="CAI4009394.1"/>
    </source>
</evidence>
<dbReference type="GO" id="GO:0008270">
    <property type="term" value="F:zinc ion binding"/>
    <property type="evidence" value="ECO:0007669"/>
    <property type="project" value="UniProtKB-KW"/>
</dbReference>
<evidence type="ECO:0000256" key="2">
    <source>
        <dbReference type="SAM" id="MobiDB-lite"/>
    </source>
</evidence>
<keyword evidence="7" id="KW-1185">Reference proteome</keyword>
<reference evidence="5" key="2">
    <citation type="submission" date="2024-04" db="EMBL/GenBank/DDBJ databases">
        <authorList>
            <person name="Chen Y."/>
            <person name="Shah S."/>
            <person name="Dougan E. K."/>
            <person name="Thang M."/>
            <person name="Chan C."/>
        </authorList>
    </citation>
    <scope>NUCLEOTIDE SEQUENCE [LARGE SCALE GENOMIC DNA]</scope>
</reference>
<dbReference type="AlphaFoldDB" id="A0A9P1DI58"/>
<dbReference type="EMBL" id="CAMXCT020004513">
    <property type="protein sequence ID" value="CAL1162769.1"/>
    <property type="molecule type" value="Genomic_DNA"/>
</dbReference>
<proteinExistence type="predicted"/>
<keyword evidence="1" id="KW-0863">Zinc-finger</keyword>
<evidence type="ECO:0000256" key="1">
    <source>
        <dbReference type="PROSITE-ProRule" id="PRU00047"/>
    </source>
</evidence>